<gene>
    <name evidence="2" type="ORF">PMAYCL1PPCAC_05233</name>
</gene>
<feature type="non-terminal residue" evidence="2">
    <location>
        <position position="209"/>
    </location>
</feature>
<organism evidence="2 3">
    <name type="scientific">Pristionchus mayeri</name>
    <dbReference type="NCBI Taxonomy" id="1317129"/>
    <lineage>
        <taxon>Eukaryota</taxon>
        <taxon>Metazoa</taxon>
        <taxon>Ecdysozoa</taxon>
        <taxon>Nematoda</taxon>
        <taxon>Chromadorea</taxon>
        <taxon>Rhabditida</taxon>
        <taxon>Rhabditina</taxon>
        <taxon>Diplogasteromorpha</taxon>
        <taxon>Diplogasteroidea</taxon>
        <taxon>Neodiplogasteridae</taxon>
        <taxon>Pristionchus</taxon>
    </lineage>
</organism>
<dbReference type="Proteomes" id="UP001328107">
    <property type="component" value="Unassembled WGS sequence"/>
</dbReference>
<feature type="non-terminal residue" evidence="2">
    <location>
        <position position="1"/>
    </location>
</feature>
<proteinExistence type="predicted"/>
<name>A0AAN4ZAL6_9BILA</name>
<keyword evidence="1" id="KW-0732">Signal</keyword>
<evidence type="ECO:0000256" key="1">
    <source>
        <dbReference type="SAM" id="SignalP"/>
    </source>
</evidence>
<feature type="chain" id="PRO_5042859906" evidence="1">
    <location>
        <begin position="17"/>
        <end position="209"/>
    </location>
</feature>
<accession>A0AAN4ZAL6</accession>
<keyword evidence="3" id="KW-1185">Reference proteome</keyword>
<sequence>LPFFILTLSILHELKCHPPAFSTDRERLKNSGLSCFFAVERYSISNTRKRIDSTAVSTTCTGSSKKLGILLGPTRMELYGTSSKMDLAMTRGMAFYSKNEEELRQFADLDICEHHEKELLTQWSTKHIKVKTIGETHHQKCSFPMITGEPHDAFAEKEDSHTHNVQKEEARLFTEATGHHIHVGTPICADHHKMITGIIEDYKSGDMDW</sequence>
<feature type="signal peptide" evidence="1">
    <location>
        <begin position="1"/>
        <end position="16"/>
    </location>
</feature>
<reference evidence="3" key="1">
    <citation type="submission" date="2022-10" db="EMBL/GenBank/DDBJ databases">
        <title>Genome assembly of Pristionchus species.</title>
        <authorList>
            <person name="Yoshida K."/>
            <person name="Sommer R.J."/>
        </authorList>
    </citation>
    <scope>NUCLEOTIDE SEQUENCE [LARGE SCALE GENOMIC DNA]</scope>
    <source>
        <strain evidence="3">RS5460</strain>
    </source>
</reference>
<dbReference type="AlphaFoldDB" id="A0AAN4ZAL6"/>
<comment type="caution">
    <text evidence="2">The sequence shown here is derived from an EMBL/GenBank/DDBJ whole genome shotgun (WGS) entry which is preliminary data.</text>
</comment>
<dbReference type="EMBL" id="BTRK01000002">
    <property type="protein sequence ID" value="GMR35038.1"/>
    <property type="molecule type" value="Genomic_DNA"/>
</dbReference>
<evidence type="ECO:0000313" key="2">
    <source>
        <dbReference type="EMBL" id="GMR35038.1"/>
    </source>
</evidence>
<evidence type="ECO:0000313" key="3">
    <source>
        <dbReference type="Proteomes" id="UP001328107"/>
    </source>
</evidence>
<protein>
    <submittedName>
        <fullName evidence="2">Uncharacterized protein</fullName>
    </submittedName>
</protein>